<dbReference type="KEGG" id="mzh:Mzhil_0184"/>
<dbReference type="GO" id="GO:0009236">
    <property type="term" value="P:cobalamin biosynthetic process"/>
    <property type="evidence" value="ECO:0007669"/>
    <property type="project" value="UniProtKB-UniPathway"/>
</dbReference>
<dbReference type="Gene3D" id="3.40.50.10230">
    <property type="entry name" value="Cobalamin biosynthesis CobH/CbiC, precorrin-8X methylmutase"/>
    <property type="match status" value="1"/>
</dbReference>
<dbReference type="OrthoDB" id="24491at2157"/>
<feature type="domain" description="Cobalamin biosynthesis precorrin-8X methylmutase CobH/CbiC" evidence="5">
    <location>
        <begin position="45"/>
        <end position="232"/>
    </location>
</feature>
<dbReference type="GO" id="GO:0016993">
    <property type="term" value="F:precorrin-8X methylmutase activity"/>
    <property type="evidence" value="ECO:0007669"/>
    <property type="project" value="InterPro"/>
</dbReference>
<dbReference type="PANTHER" id="PTHR43588">
    <property type="entry name" value="COBALT-PRECORRIN-8 METHYLMUTASE"/>
    <property type="match status" value="1"/>
</dbReference>
<evidence type="ECO:0000256" key="2">
    <source>
        <dbReference type="ARBA" id="ARBA00009774"/>
    </source>
</evidence>
<dbReference type="PANTHER" id="PTHR43588:SF1">
    <property type="entry name" value="COBALT-PRECORRIN-8 METHYLMUTASE"/>
    <property type="match status" value="1"/>
</dbReference>
<evidence type="ECO:0000256" key="4">
    <source>
        <dbReference type="ARBA" id="ARBA00023235"/>
    </source>
</evidence>
<sequence length="239" mass="25707">MTTEKSNKIPVDELGDLVQFTTDIDQELVEKCRDLGAHTQEAKAISMTSRNIARLIVGDRTQEDRIRQRCMIATGDPGVAYLMQFKDNPIQAGIEAIRNGAPIFVDINMVKTGISKRGHTSEVICVLDKDPDAELAHKYGITRTSAGFLACRDQLNGSIIAIGNAPSAALTVCRLIEHGVRPALVVGTPVGFVNAAESKEMVRKMDVPSITCVGTRGGTPIAVACVNELIAMSNEEDSV</sequence>
<dbReference type="InterPro" id="IPR036588">
    <property type="entry name" value="CobH/CbiC_sf"/>
</dbReference>
<evidence type="ECO:0000256" key="3">
    <source>
        <dbReference type="ARBA" id="ARBA00022573"/>
    </source>
</evidence>
<dbReference type="STRING" id="679901.Mzhil_0184"/>
<evidence type="ECO:0000313" key="7">
    <source>
        <dbReference type="Proteomes" id="UP000006622"/>
    </source>
</evidence>
<keyword evidence="7" id="KW-1185">Reference proteome</keyword>
<organism evidence="6 7">
    <name type="scientific">Methanosalsum zhilinae (strain DSM 4017 / NBRC 107636 / OCM 62 / WeN5)</name>
    <name type="common">Methanohalophilus zhilinae</name>
    <dbReference type="NCBI Taxonomy" id="679901"/>
    <lineage>
        <taxon>Archaea</taxon>
        <taxon>Methanobacteriati</taxon>
        <taxon>Methanobacteriota</taxon>
        <taxon>Stenosarchaea group</taxon>
        <taxon>Methanomicrobia</taxon>
        <taxon>Methanosarcinales</taxon>
        <taxon>Methanosarcinaceae</taxon>
        <taxon>Methanosalsum</taxon>
    </lineage>
</organism>
<dbReference type="Proteomes" id="UP000006622">
    <property type="component" value="Chromosome"/>
</dbReference>
<dbReference type="AlphaFoldDB" id="F7XNA5"/>
<accession>F7XNA5</accession>
<keyword evidence="3" id="KW-0169">Cobalamin biosynthesis</keyword>
<comment type="similarity">
    <text evidence="2">Belongs to the CobH/CbiC family.</text>
</comment>
<proteinExistence type="inferred from homology"/>
<dbReference type="GeneID" id="10821781"/>
<keyword evidence="4" id="KW-0413">Isomerase</keyword>
<gene>
    <name evidence="6" type="ordered locus">Mzhil_0184</name>
</gene>
<dbReference type="UniPathway" id="UPA00148"/>
<dbReference type="EMBL" id="CP002101">
    <property type="protein sequence ID" value="AEH60063.1"/>
    <property type="molecule type" value="Genomic_DNA"/>
</dbReference>
<dbReference type="HOGENOM" id="CLU_084703_1_0_2"/>
<dbReference type="InterPro" id="IPR003722">
    <property type="entry name" value="Cbl_synth_CobH/CbiC"/>
</dbReference>
<evidence type="ECO:0000256" key="1">
    <source>
        <dbReference type="ARBA" id="ARBA00004953"/>
    </source>
</evidence>
<reference evidence="6" key="1">
    <citation type="submission" date="2010-07" db="EMBL/GenBank/DDBJ databases">
        <title>The complete genome of Methanosalsum zhilinae DSM 4017.</title>
        <authorList>
            <consortium name="US DOE Joint Genome Institute (JGI-PGF)"/>
            <person name="Lucas S."/>
            <person name="Copeland A."/>
            <person name="Lapidus A."/>
            <person name="Glavina del Rio T."/>
            <person name="Dalin E."/>
            <person name="Tice H."/>
            <person name="Bruce D."/>
            <person name="Goodwin L."/>
            <person name="Pitluck S."/>
            <person name="Kyrpides N."/>
            <person name="Mavromatis K."/>
            <person name="Ovchinnikova G."/>
            <person name="Daligault H."/>
            <person name="Detter J.C."/>
            <person name="Han C."/>
            <person name="Tapia R."/>
            <person name="Larimer F."/>
            <person name="Land M."/>
            <person name="Hauser L."/>
            <person name="Markowitz V."/>
            <person name="Cheng J.-F."/>
            <person name="Hugenholtz P."/>
            <person name="Woyke T."/>
            <person name="Wu D."/>
            <person name="Spring S."/>
            <person name="Schueler E."/>
            <person name="Brambilla E."/>
            <person name="Klenk H.-P."/>
            <person name="Eisen J.A."/>
        </authorList>
    </citation>
    <scope>NUCLEOTIDE SEQUENCE</scope>
    <source>
        <strain evidence="6">DSM 4017</strain>
    </source>
</reference>
<evidence type="ECO:0000313" key="6">
    <source>
        <dbReference type="EMBL" id="AEH60063.1"/>
    </source>
</evidence>
<dbReference type="RefSeq" id="WP_013897502.1">
    <property type="nucleotide sequence ID" value="NC_015676.1"/>
</dbReference>
<dbReference type="Pfam" id="PF02570">
    <property type="entry name" value="CbiC"/>
    <property type="match status" value="1"/>
</dbReference>
<name>F7XNA5_METZD</name>
<protein>
    <submittedName>
        <fullName evidence="6">Precorrin-8X methylmutase CbiC/CobH</fullName>
    </submittedName>
</protein>
<dbReference type="SUPFAM" id="SSF63965">
    <property type="entry name" value="Precorrin-8X methylmutase CbiC/CobH"/>
    <property type="match status" value="1"/>
</dbReference>
<comment type="pathway">
    <text evidence="1">Cofactor biosynthesis; adenosylcobalamin biosynthesis.</text>
</comment>
<evidence type="ECO:0000259" key="5">
    <source>
        <dbReference type="Pfam" id="PF02570"/>
    </source>
</evidence>